<proteinExistence type="predicted"/>
<evidence type="ECO:0000256" key="1">
    <source>
        <dbReference type="SAM" id="MobiDB-lite"/>
    </source>
</evidence>
<name>A0A7S3DTH1_9STRA</name>
<dbReference type="EMBL" id="HBHT01027804">
    <property type="protein sequence ID" value="CAD9978985.1"/>
    <property type="molecule type" value="Transcribed_RNA"/>
</dbReference>
<feature type="region of interest" description="Disordered" evidence="1">
    <location>
        <begin position="258"/>
        <end position="371"/>
    </location>
</feature>
<sequence>MGIVLAALKDSQRGYMDRAGGAAAEDGSILTPKALAKAAAKSSLAEIDRTWAALSKQGELGNHDDFESPAVARLGASHPGNSDRKRPPLQISQQQKSVPVKKVAKEEIKPQPQSLKDHAPTLPETDIMLMHDNKNDNLSYSSSPLSASAVTLDGGLAAIAASLKVGQVMAVPPGVQWLPKSLIPQQEQPPAFSKLAPPLTLPLQLNPPSTTAPSSYATTSSFYIPVDPKNLPPSLVTNTSHSSTIATAGDAKEVLLQSPEEDADDDEEETEDEDMDEDGDEDEYDLYRIVMDEPEHTVRIPLPPFGTRFLDPPPPPPLPTQAHDDPAAPSRKGGPMMSQPEPVTQPEDAMATRRKERAQRFASPTHDYSPEELDVLGILSGQMHPNANGE</sequence>
<gene>
    <name evidence="2" type="ORF">APAL1065_LOCUS18680</name>
</gene>
<evidence type="ECO:0000313" key="2">
    <source>
        <dbReference type="EMBL" id="CAD9978985.1"/>
    </source>
</evidence>
<reference evidence="2" key="1">
    <citation type="submission" date="2021-01" db="EMBL/GenBank/DDBJ databases">
        <authorList>
            <person name="Corre E."/>
            <person name="Pelletier E."/>
            <person name="Niang G."/>
            <person name="Scheremetjew M."/>
            <person name="Finn R."/>
            <person name="Kale V."/>
            <person name="Holt S."/>
            <person name="Cochrane G."/>
            <person name="Meng A."/>
            <person name="Brown T."/>
            <person name="Cohen L."/>
        </authorList>
    </citation>
    <scope>NUCLEOTIDE SEQUENCE</scope>
    <source>
        <strain evidence="2">CCMP125</strain>
    </source>
</reference>
<organism evidence="2">
    <name type="scientific">Entomoneis paludosa</name>
    <dbReference type="NCBI Taxonomy" id="265537"/>
    <lineage>
        <taxon>Eukaryota</taxon>
        <taxon>Sar</taxon>
        <taxon>Stramenopiles</taxon>
        <taxon>Ochrophyta</taxon>
        <taxon>Bacillariophyta</taxon>
        <taxon>Bacillariophyceae</taxon>
        <taxon>Bacillariophycidae</taxon>
        <taxon>Entomoneidaceae</taxon>
        <taxon>Entomoneis</taxon>
    </lineage>
</organism>
<dbReference type="AlphaFoldDB" id="A0A7S3DTH1"/>
<feature type="compositionally biased region" description="Acidic residues" evidence="1">
    <location>
        <begin position="259"/>
        <end position="284"/>
    </location>
</feature>
<feature type="region of interest" description="Disordered" evidence="1">
    <location>
        <begin position="72"/>
        <end position="121"/>
    </location>
</feature>
<accession>A0A7S3DTH1</accession>
<feature type="compositionally biased region" description="Basic and acidic residues" evidence="1">
    <location>
        <begin position="103"/>
        <end position="119"/>
    </location>
</feature>
<protein>
    <submittedName>
        <fullName evidence="2">Uncharacterized protein</fullName>
    </submittedName>
</protein>